<reference evidence="2" key="1">
    <citation type="submission" date="2021-02" db="EMBL/GenBank/DDBJ databases">
        <authorList>
            <person name="Nowell W R."/>
        </authorList>
    </citation>
    <scope>NUCLEOTIDE SEQUENCE</scope>
</reference>
<dbReference type="EMBL" id="CAJNOK010031978">
    <property type="protein sequence ID" value="CAF1478637.1"/>
    <property type="molecule type" value="Genomic_DNA"/>
</dbReference>
<dbReference type="Proteomes" id="UP000663829">
    <property type="component" value="Unassembled WGS sequence"/>
</dbReference>
<keyword evidence="6" id="KW-1185">Reference proteome</keyword>
<dbReference type="AlphaFoldDB" id="A0A814N4Y7"/>
<evidence type="ECO:0000313" key="5">
    <source>
        <dbReference type="EMBL" id="CAF4269446.1"/>
    </source>
</evidence>
<keyword evidence="1" id="KW-1133">Transmembrane helix</keyword>
<keyword evidence="1" id="KW-0472">Membrane</keyword>
<dbReference type="Proteomes" id="UP000677228">
    <property type="component" value="Unassembled WGS sequence"/>
</dbReference>
<protein>
    <submittedName>
        <fullName evidence="2">Uncharacterized protein</fullName>
    </submittedName>
</protein>
<keyword evidence="1" id="KW-0812">Transmembrane</keyword>
<evidence type="ECO:0000313" key="2">
    <source>
        <dbReference type="EMBL" id="CAF1086936.1"/>
    </source>
</evidence>
<proteinExistence type="predicted"/>
<sequence>MSSITRATLPPPPRFNIPPPPLLPPEFNLNLADLTCSSMKRLSSIEPKLISYKSNNYFLLIISTGIFVLILLLILFLFLSYIYYRRKKYCKQKVLNVDHPSSINSSYATISDQITTNDTYLMAINSSLSSTTSSLCSSNCYCNDVKKITPYYHVIDLPE</sequence>
<name>A0A814N4Y7_9BILA</name>
<dbReference type="Proteomes" id="UP000682733">
    <property type="component" value="Unassembled WGS sequence"/>
</dbReference>
<gene>
    <name evidence="2" type="ORF">GPM918_LOCUS18055</name>
    <name evidence="3" type="ORF">OVA965_LOCUS35966</name>
    <name evidence="4" type="ORF">SRO942_LOCUS18052</name>
    <name evidence="5" type="ORF">TMI583_LOCUS36954</name>
</gene>
<evidence type="ECO:0000313" key="4">
    <source>
        <dbReference type="EMBL" id="CAF3852468.1"/>
    </source>
</evidence>
<dbReference type="EMBL" id="CAJOBA010053891">
    <property type="protein sequence ID" value="CAF4269446.1"/>
    <property type="molecule type" value="Genomic_DNA"/>
</dbReference>
<evidence type="ECO:0000256" key="1">
    <source>
        <dbReference type="SAM" id="Phobius"/>
    </source>
</evidence>
<comment type="caution">
    <text evidence="2">The sequence shown here is derived from an EMBL/GenBank/DDBJ whole genome shotgun (WGS) entry which is preliminary data.</text>
</comment>
<accession>A0A814N4Y7</accession>
<evidence type="ECO:0000313" key="6">
    <source>
        <dbReference type="Proteomes" id="UP000663829"/>
    </source>
</evidence>
<feature type="transmembrane region" description="Helical" evidence="1">
    <location>
        <begin position="57"/>
        <end position="84"/>
    </location>
</feature>
<evidence type="ECO:0000313" key="3">
    <source>
        <dbReference type="EMBL" id="CAF1478637.1"/>
    </source>
</evidence>
<dbReference type="Proteomes" id="UP000681722">
    <property type="component" value="Unassembled WGS sequence"/>
</dbReference>
<dbReference type="EMBL" id="CAJNOQ010005118">
    <property type="protein sequence ID" value="CAF1086936.1"/>
    <property type="molecule type" value="Genomic_DNA"/>
</dbReference>
<organism evidence="2 6">
    <name type="scientific">Didymodactylos carnosus</name>
    <dbReference type="NCBI Taxonomy" id="1234261"/>
    <lineage>
        <taxon>Eukaryota</taxon>
        <taxon>Metazoa</taxon>
        <taxon>Spiralia</taxon>
        <taxon>Gnathifera</taxon>
        <taxon>Rotifera</taxon>
        <taxon>Eurotatoria</taxon>
        <taxon>Bdelloidea</taxon>
        <taxon>Philodinida</taxon>
        <taxon>Philodinidae</taxon>
        <taxon>Didymodactylos</taxon>
    </lineage>
</organism>
<dbReference type="EMBL" id="CAJOBC010005118">
    <property type="protein sequence ID" value="CAF3852468.1"/>
    <property type="molecule type" value="Genomic_DNA"/>
</dbReference>